<evidence type="ECO:0000313" key="3">
    <source>
        <dbReference type="EMBL" id="QSR87348.1"/>
    </source>
</evidence>
<protein>
    <submittedName>
        <fullName evidence="3">UDP-2,3-diacylglucosamine diphosphatase LpxI</fullName>
        <ecNumber evidence="3">3.6.1.54</ecNumber>
    </submittedName>
</protein>
<dbReference type="InterPro" id="IPR041255">
    <property type="entry name" value="LpxI_N"/>
</dbReference>
<dbReference type="InterPro" id="IPR043167">
    <property type="entry name" value="LpxI_C_sf"/>
</dbReference>
<gene>
    <name evidence="3" type="primary">lpxI</name>
    <name evidence="3" type="ORF">EM20IM_03185</name>
</gene>
<dbReference type="Gene3D" id="3.40.140.80">
    <property type="match status" value="1"/>
</dbReference>
<dbReference type="Pfam" id="PF06230">
    <property type="entry name" value="LpxI_C"/>
    <property type="match status" value="1"/>
</dbReference>
<dbReference type="InterPro" id="IPR053174">
    <property type="entry name" value="LpxI"/>
</dbReference>
<dbReference type="InterPro" id="IPR010415">
    <property type="entry name" value="LpxI_C"/>
</dbReference>
<dbReference type="PANTHER" id="PTHR39962:SF1">
    <property type="entry name" value="LPXI FAMILY PROTEIN"/>
    <property type="match status" value="1"/>
</dbReference>
<evidence type="ECO:0000259" key="1">
    <source>
        <dbReference type="Pfam" id="PF06230"/>
    </source>
</evidence>
<feature type="domain" description="LpxI C-terminal" evidence="1">
    <location>
        <begin position="149"/>
        <end position="277"/>
    </location>
</feature>
<dbReference type="EMBL" id="CP065956">
    <property type="protein sequence ID" value="QSR87348.1"/>
    <property type="molecule type" value="Genomic_DNA"/>
</dbReference>
<evidence type="ECO:0000313" key="4">
    <source>
        <dbReference type="Proteomes" id="UP000663088"/>
    </source>
</evidence>
<dbReference type="Proteomes" id="UP000663088">
    <property type="component" value="Chromosome"/>
</dbReference>
<dbReference type="PANTHER" id="PTHR39962">
    <property type="entry name" value="BLL4848 PROTEIN"/>
    <property type="match status" value="1"/>
</dbReference>
<dbReference type="Gene3D" id="3.40.50.20">
    <property type="match status" value="1"/>
</dbReference>
<organism evidence="3 4">
    <name type="scientific">Candidatus Methylacidiphilum infernorum</name>
    <dbReference type="NCBI Taxonomy" id="511746"/>
    <lineage>
        <taxon>Bacteria</taxon>
        <taxon>Pseudomonadati</taxon>
        <taxon>Verrucomicrobiota</taxon>
        <taxon>Methylacidiphilae</taxon>
        <taxon>Methylacidiphilales</taxon>
        <taxon>Methylacidiphilaceae</taxon>
        <taxon>Methylacidiphilum (ex Ratnadevi et al. 2023)</taxon>
    </lineage>
</organism>
<sequence>MIDPIQKKSLFDFPYPLGIIAGRGVYPILVAEGAKKAGIEKIYSVCFVSETDQKMESLSTTVEWIRVGQLSKMLQFFKKNEVKRAIMAGGVAPSHLFELRPDLKTLLLLAKLKERNAHSLFGAIADELEKIGVLLLKATTFLEDQLVPSGHFGGPQIKKRFWEDVEFGFRIAKEIARLDIGQSVVVKNGTVLSVEAFEGTDETMKRGGELGKGGAMLVKVSKPDQDFRFDVPVIGLKTIDAALRYGIGVIVCESEKTLVLEKRKVIEKADQSKISLIGFP</sequence>
<keyword evidence="4" id="KW-1185">Reference proteome</keyword>
<proteinExistence type="predicted"/>
<feature type="domain" description="LpxI N-terminal" evidence="2">
    <location>
        <begin position="17"/>
        <end position="144"/>
    </location>
</feature>
<dbReference type="GO" id="GO:0016787">
    <property type="term" value="F:hydrolase activity"/>
    <property type="evidence" value="ECO:0007669"/>
    <property type="project" value="UniProtKB-KW"/>
</dbReference>
<accession>A0ABX7PXF2</accession>
<keyword evidence="3" id="KW-0378">Hydrolase</keyword>
<dbReference type="EC" id="3.6.1.54" evidence="3"/>
<dbReference type="RefSeq" id="WP_206847796.1">
    <property type="nucleotide sequence ID" value="NZ_CP065956.1"/>
</dbReference>
<evidence type="ECO:0000259" key="2">
    <source>
        <dbReference type="Pfam" id="PF17930"/>
    </source>
</evidence>
<name>A0ABX7PXF2_9BACT</name>
<dbReference type="Pfam" id="PF17930">
    <property type="entry name" value="LpxI_N"/>
    <property type="match status" value="1"/>
</dbReference>
<reference evidence="3 4" key="1">
    <citation type="submission" date="2020-12" db="EMBL/GenBank/DDBJ databases">
        <authorList>
            <person name="Awala S.I."/>
            <person name="Gwak J.-H."/>
            <person name="Kim S.-J."/>
            <person name="Rhee S.-K."/>
        </authorList>
    </citation>
    <scope>NUCLEOTIDE SEQUENCE [LARGE SCALE GENOMIC DNA]</scope>
    <source>
        <strain evidence="3 4">IT5</strain>
    </source>
</reference>